<feature type="domain" description="Nitroreductase" evidence="4">
    <location>
        <begin position="7"/>
        <end position="52"/>
    </location>
</feature>
<dbReference type="Pfam" id="PF00881">
    <property type="entry name" value="Nitroreductase"/>
    <property type="match status" value="2"/>
</dbReference>
<evidence type="ECO:0000256" key="2">
    <source>
        <dbReference type="ARBA" id="ARBA00022643"/>
    </source>
</evidence>
<organism evidence="5 6">
    <name type="scientific">Metabacillus rhizolycopersici</name>
    <dbReference type="NCBI Taxonomy" id="2875709"/>
    <lineage>
        <taxon>Bacteria</taxon>
        <taxon>Bacillati</taxon>
        <taxon>Bacillota</taxon>
        <taxon>Bacilli</taxon>
        <taxon>Bacillales</taxon>
        <taxon>Bacillaceae</taxon>
        <taxon>Metabacillus</taxon>
    </lineage>
</organism>
<dbReference type="PANTHER" id="PTHR23026:SF90">
    <property type="entry name" value="IODOTYROSINE DEIODINASE 1"/>
    <property type="match status" value="1"/>
</dbReference>
<evidence type="ECO:0000256" key="3">
    <source>
        <dbReference type="ARBA" id="ARBA00023002"/>
    </source>
</evidence>
<keyword evidence="6" id="KW-1185">Reference proteome</keyword>
<dbReference type="SUPFAM" id="SSF55469">
    <property type="entry name" value="FMN-dependent nitroreductase-like"/>
    <property type="match status" value="1"/>
</dbReference>
<dbReference type="InterPro" id="IPR050627">
    <property type="entry name" value="Nitroreductase/BluB"/>
</dbReference>
<feature type="domain" description="Nitroreductase" evidence="4">
    <location>
        <begin position="61"/>
        <end position="151"/>
    </location>
</feature>
<dbReference type="Proteomes" id="UP001165287">
    <property type="component" value="Unassembled WGS sequence"/>
</dbReference>
<dbReference type="EMBL" id="JAIQUM010000006">
    <property type="protein sequence ID" value="MBZ5749462.1"/>
    <property type="molecule type" value="Genomic_DNA"/>
</dbReference>
<evidence type="ECO:0000256" key="1">
    <source>
        <dbReference type="ARBA" id="ARBA00022630"/>
    </source>
</evidence>
<dbReference type="PANTHER" id="PTHR23026">
    <property type="entry name" value="NADPH NITROREDUCTASE"/>
    <property type="match status" value="1"/>
</dbReference>
<protein>
    <submittedName>
        <fullName evidence="5">Nitroreductase family protein</fullName>
    </submittedName>
</protein>
<evidence type="ECO:0000259" key="4">
    <source>
        <dbReference type="Pfam" id="PF00881"/>
    </source>
</evidence>
<keyword evidence="2" id="KW-0288">FMN</keyword>
<dbReference type="Gene3D" id="3.40.109.10">
    <property type="entry name" value="NADH Oxidase"/>
    <property type="match status" value="1"/>
</dbReference>
<proteinExistence type="predicted"/>
<accession>A0ABS7UN41</accession>
<dbReference type="InterPro" id="IPR000415">
    <property type="entry name" value="Nitroreductase-like"/>
</dbReference>
<dbReference type="RefSeq" id="WP_224137224.1">
    <property type="nucleotide sequence ID" value="NZ_JAIQUM010000006.1"/>
</dbReference>
<dbReference type="InterPro" id="IPR029479">
    <property type="entry name" value="Nitroreductase"/>
</dbReference>
<evidence type="ECO:0000313" key="5">
    <source>
        <dbReference type="EMBL" id="MBZ5749462.1"/>
    </source>
</evidence>
<evidence type="ECO:0000313" key="6">
    <source>
        <dbReference type="Proteomes" id="UP001165287"/>
    </source>
</evidence>
<keyword evidence="3" id="KW-0560">Oxidoreductase</keyword>
<keyword evidence="1" id="KW-0285">Flavoprotein</keyword>
<name>A0ABS7UN41_9BACI</name>
<sequence length="177" mass="20181">MEFNDVVRSRRETTSFLNQRISDEIIEEILETAWLAPTGNNLPSREFIVVNERMMLDHLASTTPYVQWLKQANYAIVITARPTISKYWLQDSSIASGYIWLAAVNAGLGCAYGAVFNAVDEIESKQRETYVKEALNIPDDRRVLTILGLGYAKEKPNKKDLSNKNEIIYYHSFRSGV</sequence>
<comment type="caution">
    <text evidence="5">The sequence shown here is derived from an EMBL/GenBank/DDBJ whole genome shotgun (WGS) entry which is preliminary data.</text>
</comment>
<reference evidence="5" key="1">
    <citation type="submission" date="2024-05" db="EMBL/GenBank/DDBJ databases">
        <title>Metabacillus sp. nov., isolated from the rhizosphere soil of tomato plants.</title>
        <authorList>
            <person name="Ma R."/>
        </authorList>
    </citation>
    <scope>NUCLEOTIDE SEQUENCE</scope>
    <source>
        <strain evidence="5">DBTR6</strain>
    </source>
</reference>
<gene>
    <name evidence="5" type="ORF">K9V48_04195</name>
</gene>